<accession>A0AAV4IK49</accession>
<dbReference type="PANTHER" id="PTHR47027">
    <property type="entry name" value="REVERSE TRANSCRIPTASE DOMAIN-CONTAINING PROTEIN"/>
    <property type="match status" value="1"/>
</dbReference>
<dbReference type="AlphaFoldDB" id="A0AAV4IK49"/>
<evidence type="ECO:0000313" key="1">
    <source>
        <dbReference type="EMBL" id="GFS10654.1"/>
    </source>
</evidence>
<name>A0AAV4IK49_9GAST</name>
<dbReference type="PANTHER" id="PTHR47027:SF20">
    <property type="entry name" value="REVERSE TRANSCRIPTASE-LIKE PROTEIN WITH RNA-DIRECTED DNA POLYMERASE DOMAIN"/>
    <property type="match status" value="1"/>
</dbReference>
<protein>
    <recommendedName>
        <fullName evidence="3">Reverse transcriptase domain-containing protein</fullName>
    </recommendedName>
</protein>
<evidence type="ECO:0000313" key="2">
    <source>
        <dbReference type="Proteomes" id="UP000762676"/>
    </source>
</evidence>
<reference evidence="1 2" key="1">
    <citation type="journal article" date="2021" name="Elife">
        <title>Chloroplast acquisition without the gene transfer in kleptoplastic sea slugs, Plakobranchus ocellatus.</title>
        <authorList>
            <person name="Maeda T."/>
            <person name="Takahashi S."/>
            <person name="Yoshida T."/>
            <person name="Shimamura S."/>
            <person name="Takaki Y."/>
            <person name="Nagai Y."/>
            <person name="Toyoda A."/>
            <person name="Suzuki Y."/>
            <person name="Arimoto A."/>
            <person name="Ishii H."/>
            <person name="Satoh N."/>
            <person name="Nishiyama T."/>
            <person name="Hasebe M."/>
            <person name="Maruyama T."/>
            <person name="Minagawa J."/>
            <person name="Obokata J."/>
            <person name="Shigenobu S."/>
        </authorList>
    </citation>
    <scope>NUCLEOTIDE SEQUENCE [LARGE SCALE GENOMIC DNA]</scope>
</reference>
<evidence type="ECO:0008006" key="3">
    <source>
        <dbReference type="Google" id="ProtNLM"/>
    </source>
</evidence>
<organism evidence="1 2">
    <name type="scientific">Elysia marginata</name>
    <dbReference type="NCBI Taxonomy" id="1093978"/>
    <lineage>
        <taxon>Eukaryota</taxon>
        <taxon>Metazoa</taxon>
        <taxon>Spiralia</taxon>
        <taxon>Lophotrochozoa</taxon>
        <taxon>Mollusca</taxon>
        <taxon>Gastropoda</taxon>
        <taxon>Heterobranchia</taxon>
        <taxon>Euthyneura</taxon>
        <taxon>Panpulmonata</taxon>
        <taxon>Sacoglossa</taxon>
        <taxon>Placobranchoidea</taxon>
        <taxon>Plakobranchidae</taxon>
        <taxon>Elysia</taxon>
    </lineage>
</organism>
<gene>
    <name evidence="1" type="ORF">ElyMa_006651200</name>
</gene>
<dbReference type="EMBL" id="BMAT01013347">
    <property type="protein sequence ID" value="GFS10654.1"/>
    <property type="molecule type" value="Genomic_DNA"/>
</dbReference>
<comment type="caution">
    <text evidence="1">The sequence shown here is derived from an EMBL/GenBank/DDBJ whole genome shotgun (WGS) entry which is preliminary data.</text>
</comment>
<dbReference type="Proteomes" id="UP000762676">
    <property type="component" value="Unassembled WGS sequence"/>
</dbReference>
<sequence length="129" mass="14776">MSAKLLRMIMSFDDDMMGTVQFDGLFSDPFPIKSGVKQGCVLAHMLFGIFFSLLLRYAFHESEDDIFLQTRSEYNLLRLRAKTKVHQVLIREMLVADDAALAIHCEECLYMYLSHASRMYSENSPSPPA</sequence>
<keyword evidence="2" id="KW-1185">Reference proteome</keyword>
<proteinExistence type="predicted"/>